<keyword evidence="2" id="KW-0472">Membrane</keyword>
<evidence type="ECO:0000256" key="1">
    <source>
        <dbReference type="SAM" id="Coils"/>
    </source>
</evidence>
<protein>
    <submittedName>
        <fullName evidence="3">DUF885 domain-containing protein</fullName>
    </submittedName>
</protein>
<name>A0A9D2TAS3_9FIRM</name>
<dbReference type="InterPro" id="IPR010281">
    <property type="entry name" value="DUF885"/>
</dbReference>
<organism evidence="3 4">
    <name type="scientific">Candidatus Blautia merdavium</name>
    <dbReference type="NCBI Taxonomy" id="2838494"/>
    <lineage>
        <taxon>Bacteria</taxon>
        <taxon>Bacillati</taxon>
        <taxon>Bacillota</taxon>
        <taxon>Clostridia</taxon>
        <taxon>Lachnospirales</taxon>
        <taxon>Lachnospiraceae</taxon>
        <taxon>Blautia</taxon>
    </lineage>
</organism>
<evidence type="ECO:0000313" key="4">
    <source>
        <dbReference type="Proteomes" id="UP000823886"/>
    </source>
</evidence>
<feature type="transmembrane region" description="Helical" evidence="2">
    <location>
        <begin position="12"/>
        <end position="29"/>
    </location>
</feature>
<keyword evidence="2" id="KW-0812">Transmembrane</keyword>
<reference evidence="3" key="1">
    <citation type="journal article" date="2021" name="PeerJ">
        <title>Extensive microbial diversity within the chicken gut microbiome revealed by metagenomics and culture.</title>
        <authorList>
            <person name="Gilroy R."/>
            <person name="Ravi A."/>
            <person name="Getino M."/>
            <person name="Pursley I."/>
            <person name="Horton D.L."/>
            <person name="Alikhan N.F."/>
            <person name="Baker D."/>
            <person name="Gharbi K."/>
            <person name="Hall N."/>
            <person name="Watson M."/>
            <person name="Adriaenssens E.M."/>
            <person name="Foster-Nyarko E."/>
            <person name="Jarju S."/>
            <person name="Secka A."/>
            <person name="Antonio M."/>
            <person name="Oren A."/>
            <person name="Chaudhuri R.R."/>
            <person name="La Ragione R."/>
            <person name="Hildebrand F."/>
            <person name="Pallen M.J."/>
        </authorList>
    </citation>
    <scope>NUCLEOTIDE SEQUENCE</scope>
    <source>
        <strain evidence="3">ChiBcec2-3848</strain>
    </source>
</reference>
<dbReference type="PANTHER" id="PTHR33361">
    <property type="entry name" value="GLR0591 PROTEIN"/>
    <property type="match status" value="1"/>
</dbReference>
<sequence length="592" mass="67526">MKQLLKRIPRRLYLLLLAAVLVLFSAFFLKNHVFLSEDQRFENFTCRLFQEEIRANTLNLHYTLAYPESYGIKDYSISLGSMDPDTMEDSRASLETLQNKLEDFSVEKLSQQNQMTYDILRLELSTELSPGNDPLLQEPLGPNLGIQAQLPVLLAEYTFRSPSDIRDYFSLLACLPEYFQEILAFEQEKSSKGLFMSDISADRIIAQCLSFTGSSDEHYLNSMFREQVTELAQQKKLSQKQVDSYLAMQEKLMEECVLPAYTQLQQGISQLKGTGKNENGLSHLPGGKAYYEYLIQSTVGDYRSPEEISQRLYRQLASDSQEMLALKEQNPQILTQAAQASSPCEAQPEEMLEYLNTAMTQDFPHLDAGDYQVKYVPESMEEFSSPAFYLTPPIDTLSPNTIYINQSSQVSGTELFTTLAHEGFPGHLYQTLSFGNTHPSPIRDLLSCSGYIEGWATYVESLSYGYAADFLGISPDVMQFLWQNRSMTLCLYSLLDLGIHDQGWTFQTAFELLQSFGIAQEETCREIFQYIVENPANYLKYYLGYLNFCDLRSEIQEKQRDAFSSKDFHSALLALGPAQFPVVEKYLLASYK</sequence>
<dbReference type="Pfam" id="PF05960">
    <property type="entry name" value="DUF885"/>
    <property type="match status" value="1"/>
</dbReference>
<dbReference type="Proteomes" id="UP000823886">
    <property type="component" value="Unassembled WGS sequence"/>
</dbReference>
<comment type="caution">
    <text evidence="3">The sequence shown here is derived from an EMBL/GenBank/DDBJ whole genome shotgun (WGS) entry which is preliminary data.</text>
</comment>
<feature type="coiled-coil region" evidence="1">
    <location>
        <begin position="87"/>
        <end position="114"/>
    </location>
</feature>
<gene>
    <name evidence="3" type="ORF">H9753_01245</name>
</gene>
<dbReference type="AlphaFoldDB" id="A0A9D2TAS3"/>
<evidence type="ECO:0000313" key="3">
    <source>
        <dbReference type="EMBL" id="HJC62231.1"/>
    </source>
</evidence>
<accession>A0A9D2TAS3</accession>
<dbReference type="EMBL" id="DWVZ01000013">
    <property type="protein sequence ID" value="HJC62231.1"/>
    <property type="molecule type" value="Genomic_DNA"/>
</dbReference>
<proteinExistence type="predicted"/>
<reference evidence="3" key="2">
    <citation type="submission" date="2021-04" db="EMBL/GenBank/DDBJ databases">
        <authorList>
            <person name="Gilroy R."/>
        </authorList>
    </citation>
    <scope>NUCLEOTIDE SEQUENCE</scope>
    <source>
        <strain evidence="3">ChiBcec2-3848</strain>
    </source>
</reference>
<keyword evidence="2" id="KW-1133">Transmembrane helix</keyword>
<keyword evidence="1" id="KW-0175">Coiled coil</keyword>
<dbReference type="PANTHER" id="PTHR33361:SF2">
    <property type="entry name" value="DUF885 DOMAIN-CONTAINING PROTEIN"/>
    <property type="match status" value="1"/>
</dbReference>
<evidence type="ECO:0000256" key="2">
    <source>
        <dbReference type="SAM" id="Phobius"/>
    </source>
</evidence>